<sequence>MTTKTSGLLLTHPFTPFIPTIQEPPHPNDPQDRRTSNAPLALQTAIDKIILAIATLHRLGPHYEESSTPLWHFAAGSMLKSEFEERVEKTGRELLPPQIGVREDLVYVEGLVAEALGVLRREGDWRDEGDLVEGLAALGLGGWGW</sequence>
<gene>
    <name evidence="1" type="ORF">LTR62_007166</name>
</gene>
<proteinExistence type="predicted"/>
<organism evidence="1 2">
    <name type="scientific">Meristemomyces frigidus</name>
    <dbReference type="NCBI Taxonomy" id="1508187"/>
    <lineage>
        <taxon>Eukaryota</taxon>
        <taxon>Fungi</taxon>
        <taxon>Dikarya</taxon>
        <taxon>Ascomycota</taxon>
        <taxon>Pezizomycotina</taxon>
        <taxon>Dothideomycetes</taxon>
        <taxon>Dothideomycetidae</taxon>
        <taxon>Mycosphaerellales</taxon>
        <taxon>Teratosphaeriaceae</taxon>
        <taxon>Meristemomyces</taxon>
    </lineage>
</organism>
<name>A0AAN7YI21_9PEZI</name>
<protein>
    <submittedName>
        <fullName evidence="1">Uncharacterized protein</fullName>
    </submittedName>
</protein>
<reference evidence="1" key="1">
    <citation type="submission" date="2023-08" db="EMBL/GenBank/DDBJ databases">
        <title>Black Yeasts Isolated from many extreme environments.</title>
        <authorList>
            <person name="Coleine C."/>
            <person name="Stajich J.E."/>
            <person name="Selbmann L."/>
        </authorList>
    </citation>
    <scope>NUCLEOTIDE SEQUENCE</scope>
    <source>
        <strain evidence="1">CCFEE 5401</strain>
    </source>
</reference>
<evidence type="ECO:0000313" key="2">
    <source>
        <dbReference type="Proteomes" id="UP001310890"/>
    </source>
</evidence>
<accession>A0AAN7YI21</accession>
<dbReference type="Proteomes" id="UP001310890">
    <property type="component" value="Unassembled WGS sequence"/>
</dbReference>
<dbReference type="AlphaFoldDB" id="A0AAN7YI21"/>
<evidence type="ECO:0000313" key="1">
    <source>
        <dbReference type="EMBL" id="KAK5109292.1"/>
    </source>
</evidence>
<comment type="caution">
    <text evidence="1">The sequence shown here is derived from an EMBL/GenBank/DDBJ whole genome shotgun (WGS) entry which is preliminary data.</text>
</comment>
<dbReference type="EMBL" id="JAVRRL010000067">
    <property type="protein sequence ID" value="KAK5109292.1"/>
    <property type="molecule type" value="Genomic_DNA"/>
</dbReference>